<dbReference type="InterPro" id="IPR043128">
    <property type="entry name" value="Rev_trsase/Diguanyl_cyclase"/>
</dbReference>
<feature type="transmembrane region" description="Helical" evidence="1">
    <location>
        <begin position="138"/>
        <end position="161"/>
    </location>
</feature>
<keyword evidence="1" id="KW-0812">Transmembrane</keyword>
<feature type="transmembrane region" description="Helical" evidence="1">
    <location>
        <begin position="167"/>
        <end position="187"/>
    </location>
</feature>
<dbReference type="Pfam" id="PF01590">
    <property type="entry name" value="GAF"/>
    <property type="match status" value="1"/>
</dbReference>
<feature type="transmembrane region" description="Helical" evidence="1">
    <location>
        <begin position="216"/>
        <end position="233"/>
    </location>
</feature>
<dbReference type="PANTHER" id="PTHR44757:SF2">
    <property type="entry name" value="BIOFILM ARCHITECTURE MAINTENANCE PROTEIN MBAA"/>
    <property type="match status" value="1"/>
</dbReference>
<dbReference type="NCBIfam" id="TIGR00254">
    <property type="entry name" value="GGDEF"/>
    <property type="match status" value="1"/>
</dbReference>
<keyword evidence="5" id="KW-1185">Reference proteome</keyword>
<dbReference type="PROSITE" id="PS50887">
    <property type="entry name" value="GGDEF"/>
    <property type="match status" value="1"/>
</dbReference>
<dbReference type="AlphaFoldDB" id="A0A1U7M5E7"/>
<name>A0A1U7M5E7_TISCR</name>
<dbReference type="SMART" id="SM00052">
    <property type="entry name" value="EAL"/>
    <property type="match status" value="1"/>
</dbReference>
<dbReference type="InterPro" id="IPR001633">
    <property type="entry name" value="EAL_dom"/>
</dbReference>
<feature type="transmembrane region" description="Helical" evidence="1">
    <location>
        <begin position="315"/>
        <end position="334"/>
    </location>
</feature>
<feature type="domain" description="GGDEF" evidence="3">
    <location>
        <begin position="585"/>
        <end position="718"/>
    </location>
</feature>
<dbReference type="FunFam" id="3.30.70.270:FF:000001">
    <property type="entry name" value="Diguanylate cyclase domain protein"/>
    <property type="match status" value="1"/>
</dbReference>
<evidence type="ECO:0000313" key="5">
    <source>
        <dbReference type="Proteomes" id="UP000186112"/>
    </source>
</evidence>
<dbReference type="EMBL" id="LTDM01000026">
    <property type="protein sequence ID" value="OLS02480.1"/>
    <property type="molecule type" value="Genomic_DNA"/>
</dbReference>
<feature type="transmembrane region" description="Helical" evidence="1">
    <location>
        <begin position="272"/>
        <end position="288"/>
    </location>
</feature>
<dbReference type="InterPro" id="IPR029016">
    <property type="entry name" value="GAF-like_dom_sf"/>
</dbReference>
<organism evidence="4 5">
    <name type="scientific">Tissierella creatinophila DSM 6911</name>
    <dbReference type="NCBI Taxonomy" id="1123403"/>
    <lineage>
        <taxon>Bacteria</taxon>
        <taxon>Bacillati</taxon>
        <taxon>Bacillota</taxon>
        <taxon>Tissierellia</taxon>
        <taxon>Tissierellales</taxon>
        <taxon>Tissierellaceae</taxon>
        <taxon>Tissierella</taxon>
    </lineage>
</organism>
<gene>
    <name evidence="4" type="primary">cph2_1</name>
    <name evidence="4" type="ORF">TICRE_15610</name>
</gene>
<keyword evidence="1" id="KW-1133">Transmembrane helix</keyword>
<dbReference type="SUPFAM" id="SSF55781">
    <property type="entry name" value="GAF domain-like"/>
    <property type="match status" value="1"/>
</dbReference>
<dbReference type="SMART" id="SM00065">
    <property type="entry name" value="GAF"/>
    <property type="match status" value="1"/>
</dbReference>
<accession>A0A1U7M5E7</accession>
<dbReference type="Gene3D" id="3.20.20.450">
    <property type="entry name" value="EAL domain"/>
    <property type="match status" value="1"/>
</dbReference>
<evidence type="ECO:0000313" key="4">
    <source>
        <dbReference type="EMBL" id="OLS02480.1"/>
    </source>
</evidence>
<dbReference type="InterPro" id="IPR052155">
    <property type="entry name" value="Biofilm_reg_signaling"/>
</dbReference>
<feature type="transmembrane region" description="Helical" evidence="1">
    <location>
        <begin position="239"/>
        <end position="260"/>
    </location>
</feature>
<dbReference type="SUPFAM" id="SSF55073">
    <property type="entry name" value="Nucleotide cyclase"/>
    <property type="match status" value="1"/>
</dbReference>
<dbReference type="SMART" id="SM00267">
    <property type="entry name" value="GGDEF"/>
    <property type="match status" value="1"/>
</dbReference>
<evidence type="ECO:0000259" key="3">
    <source>
        <dbReference type="PROSITE" id="PS50887"/>
    </source>
</evidence>
<dbReference type="CDD" id="cd01948">
    <property type="entry name" value="EAL"/>
    <property type="match status" value="1"/>
</dbReference>
<feature type="transmembrane region" description="Helical" evidence="1">
    <location>
        <begin position="103"/>
        <end position="123"/>
    </location>
</feature>
<feature type="domain" description="EAL" evidence="2">
    <location>
        <begin position="727"/>
        <end position="981"/>
    </location>
</feature>
<dbReference type="CDD" id="cd01949">
    <property type="entry name" value="GGDEF"/>
    <property type="match status" value="1"/>
</dbReference>
<dbReference type="InterPro" id="IPR029787">
    <property type="entry name" value="Nucleotide_cyclase"/>
</dbReference>
<dbReference type="PANTHER" id="PTHR44757">
    <property type="entry name" value="DIGUANYLATE CYCLASE DGCP"/>
    <property type="match status" value="1"/>
</dbReference>
<comment type="caution">
    <text evidence="4">The sequence shown here is derived from an EMBL/GenBank/DDBJ whole genome shotgun (WGS) entry which is preliminary data.</text>
</comment>
<protein>
    <submittedName>
        <fullName evidence="4">Phytochrome-like protein cph2</fullName>
    </submittedName>
</protein>
<dbReference type="InterPro" id="IPR000160">
    <property type="entry name" value="GGDEF_dom"/>
</dbReference>
<dbReference type="FunFam" id="3.20.20.450:FF:000001">
    <property type="entry name" value="Cyclic di-GMP phosphodiesterase yahA"/>
    <property type="match status" value="1"/>
</dbReference>
<feature type="transmembrane region" description="Helical" evidence="1">
    <location>
        <begin position="346"/>
        <end position="367"/>
    </location>
</feature>
<sequence length="998" mass="114487">MSIWAFSFAMSNSASDIKSAIFWRRISAIGWTSVYSLMLHFLILISNKKLNSKQTKLLGILHLPAIINMYIFSFSNKLAITQHNLIKIDLGWTSRSIGNGLDMFFRLYYISYILMSILVVWIWQRRIEDRQTAKRAKLIAYSLFASGALGTITDIVMTSLLNKPMPQLGPIFILLPAGSMYYAVRYFDIFKAKISKKEEIILTSEEKENIFKNISLGFYTASLLTFLSEYIPYIDEENAFKVALLKALIICSIGIIIRLIQNIKKENIKRNLTTIALILSVPICLFMFVEYGSVTVWAFTMILIAAATIFSKRILLVSITIVSIITQILIWIVHPEITLVVDKYDYILRIGMLVVAFFIGLSTNKMYVSKIKDNKNKVEFQKIVSDILFDFLDINQENFDWKINNLLKEIGEFFHVDRTYLFTINPDNDTMTYSNEWCNRGINKEVGTIEEIPLDVFPWWIEELETKGIVYIEDVDEMPKEAREEQEQLHRQEVKSLVSVPVMVNDKIKAFIGIDSVLENKIWSTENIEMLNIMANILSSGFMQIKADKEIEYMAYYDNLTGIPNRFLFKDRVENAISLAERNERLVSIMFIDLDNFKSVNDTMGHDGGDYLLKEVSDRLSKRIRKTDTVSRFGGDEFIILLNNIDNHNDISKIADNIMRVFSKPFIINGQEVFITASGGIATYPIDGEDSESLVKNADTAMYEAKDNGKNQYSLCTPDMKNEVEKNMKLSNDLYRALERNELSIHYQPQIDLNSKEITGLEALLRWKHPKYGMISPVVFIPLAEKNGLINSIGKWVLKTACRQNKKWQDMGLAHIKMAVNLSGIQFINENIADDIEKILKESKLDPKYLELEITENIAIKETDFVIKVLEKLKKIGVSIAIDDFGTEYSSLSRLKNLPIDRIKIDMEFIQGIKKSPKDQAITGVIINLAKSLGMNVLAEGVETAPQLDFLNQKMCDYVQGYYYYKPMTAEEVEEILKKLKESEKPSITEKVLKPQYS</sequence>
<feature type="transmembrane region" description="Helical" evidence="1">
    <location>
        <begin position="25"/>
        <end position="45"/>
    </location>
</feature>
<dbReference type="Gene3D" id="3.30.70.270">
    <property type="match status" value="1"/>
</dbReference>
<feature type="transmembrane region" description="Helical" evidence="1">
    <location>
        <begin position="57"/>
        <end position="75"/>
    </location>
</feature>
<proteinExistence type="predicted"/>
<dbReference type="Proteomes" id="UP000186112">
    <property type="component" value="Unassembled WGS sequence"/>
</dbReference>
<dbReference type="Pfam" id="PF00563">
    <property type="entry name" value="EAL"/>
    <property type="match status" value="1"/>
</dbReference>
<keyword evidence="1" id="KW-0472">Membrane</keyword>
<reference evidence="4 5" key="1">
    <citation type="submission" date="2016-02" db="EMBL/GenBank/DDBJ databases">
        <title>Genome sequence of Tissierella creatinophila DSM 6911.</title>
        <authorList>
            <person name="Poehlein A."/>
            <person name="Daniel R."/>
        </authorList>
    </citation>
    <scope>NUCLEOTIDE SEQUENCE [LARGE SCALE GENOMIC DNA]</scope>
    <source>
        <strain evidence="4 5">DSM 6911</strain>
    </source>
</reference>
<dbReference type="InterPro" id="IPR003018">
    <property type="entry name" value="GAF"/>
</dbReference>
<dbReference type="PROSITE" id="PS50883">
    <property type="entry name" value="EAL"/>
    <property type="match status" value="1"/>
</dbReference>
<evidence type="ECO:0000256" key="1">
    <source>
        <dbReference type="SAM" id="Phobius"/>
    </source>
</evidence>
<dbReference type="Pfam" id="PF00990">
    <property type="entry name" value="GGDEF"/>
    <property type="match status" value="1"/>
</dbReference>
<dbReference type="Gene3D" id="3.30.450.40">
    <property type="match status" value="1"/>
</dbReference>
<dbReference type="SUPFAM" id="SSF141868">
    <property type="entry name" value="EAL domain-like"/>
    <property type="match status" value="1"/>
</dbReference>
<evidence type="ECO:0000259" key="2">
    <source>
        <dbReference type="PROSITE" id="PS50883"/>
    </source>
</evidence>
<dbReference type="InterPro" id="IPR035919">
    <property type="entry name" value="EAL_sf"/>
</dbReference>